<keyword evidence="1" id="KW-1133">Transmembrane helix</keyword>
<protein>
    <submittedName>
        <fullName evidence="2">Uncharacterized protein</fullName>
    </submittedName>
</protein>
<evidence type="ECO:0000313" key="2">
    <source>
        <dbReference type="EMBL" id="KAG1905518.1"/>
    </source>
</evidence>
<evidence type="ECO:0000256" key="1">
    <source>
        <dbReference type="SAM" id="Phobius"/>
    </source>
</evidence>
<reference evidence="2" key="1">
    <citation type="journal article" date="2020" name="New Phytol.">
        <title>Comparative genomics reveals dynamic genome evolution in host specialist ectomycorrhizal fungi.</title>
        <authorList>
            <person name="Lofgren L.A."/>
            <person name="Nguyen N.H."/>
            <person name="Vilgalys R."/>
            <person name="Ruytinx J."/>
            <person name="Liao H.L."/>
            <person name="Branco S."/>
            <person name="Kuo A."/>
            <person name="LaButti K."/>
            <person name="Lipzen A."/>
            <person name="Andreopoulos W."/>
            <person name="Pangilinan J."/>
            <person name="Riley R."/>
            <person name="Hundley H."/>
            <person name="Na H."/>
            <person name="Barry K."/>
            <person name="Grigoriev I.V."/>
            <person name="Stajich J.E."/>
            <person name="Kennedy P.G."/>
        </authorList>
    </citation>
    <scope>NUCLEOTIDE SEQUENCE</scope>
    <source>
        <strain evidence="2">FC203</strain>
    </source>
</reference>
<gene>
    <name evidence="2" type="ORF">F5891DRAFT_1009717</name>
</gene>
<keyword evidence="1" id="KW-0472">Membrane</keyword>
<sequence length="108" mass="12021">MFQVVVARMDSASLIWRPMCAPQDPWPSVLPQAILWISLLNLVAGQSFGLACYLWLARITLTPFPSGMRYSNLSGWSLNLLRSEPQHSTGPVFAPMFAVKFRLPTGQA</sequence>
<dbReference type="RefSeq" id="XP_041231093.1">
    <property type="nucleotide sequence ID" value="XM_041360610.1"/>
</dbReference>
<keyword evidence="3" id="KW-1185">Reference proteome</keyword>
<accession>A0AAD4HQR0</accession>
<organism evidence="2 3">
    <name type="scientific">Suillus fuscotomentosus</name>
    <dbReference type="NCBI Taxonomy" id="1912939"/>
    <lineage>
        <taxon>Eukaryota</taxon>
        <taxon>Fungi</taxon>
        <taxon>Dikarya</taxon>
        <taxon>Basidiomycota</taxon>
        <taxon>Agaricomycotina</taxon>
        <taxon>Agaricomycetes</taxon>
        <taxon>Agaricomycetidae</taxon>
        <taxon>Boletales</taxon>
        <taxon>Suillineae</taxon>
        <taxon>Suillaceae</taxon>
        <taxon>Suillus</taxon>
    </lineage>
</organism>
<evidence type="ECO:0000313" key="3">
    <source>
        <dbReference type="Proteomes" id="UP001195769"/>
    </source>
</evidence>
<dbReference type="GeneID" id="64654908"/>
<proteinExistence type="predicted"/>
<dbReference type="Proteomes" id="UP001195769">
    <property type="component" value="Unassembled WGS sequence"/>
</dbReference>
<comment type="caution">
    <text evidence="2">The sequence shown here is derived from an EMBL/GenBank/DDBJ whole genome shotgun (WGS) entry which is preliminary data.</text>
</comment>
<dbReference type="AlphaFoldDB" id="A0AAD4HQR0"/>
<keyword evidence="1" id="KW-0812">Transmembrane</keyword>
<feature type="transmembrane region" description="Helical" evidence="1">
    <location>
        <begin position="33"/>
        <end position="56"/>
    </location>
</feature>
<dbReference type="EMBL" id="JABBWK010000007">
    <property type="protein sequence ID" value="KAG1905518.1"/>
    <property type="molecule type" value="Genomic_DNA"/>
</dbReference>
<name>A0AAD4HQR0_9AGAM</name>